<accession>A0A0P1A9Q8</accession>
<evidence type="ECO:0000313" key="3">
    <source>
        <dbReference type="Proteomes" id="UP000054928"/>
    </source>
</evidence>
<dbReference type="AlphaFoldDB" id="A0A0P1A9Q8"/>
<feature type="compositionally biased region" description="Acidic residues" evidence="1">
    <location>
        <begin position="152"/>
        <end position="161"/>
    </location>
</feature>
<evidence type="ECO:0000256" key="1">
    <source>
        <dbReference type="SAM" id="MobiDB-lite"/>
    </source>
</evidence>
<feature type="region of interest" description="Disordered" evidence="1">
    <location>
        <begin position="88"/>
        <end position="169"/>
    </location>
</feature>
<dbReference type="OrthoDB" id="162149at2759"/>
<proteinExistence type="predicted"/>
<sequence>MDFNGASFPTLTPRISELYGASRYAFRVGEASAYAQDLYELEHEEKALENMIQDLVNRQASIPIGVNFHREGTGNVAKLAGTDAQALQGDQAPFDLDQAQSSPSEEEDEGIDEDEDEMMDDEEEEMTTGRDTIVREVVPQRDEDSSGRSIDSQDDSMEMEVEVSFTETT</sequence>
<reference evidence="3" key="1">
    <citation type="submission" date="2014-09" db="EMBL/GenBank/DDBJ databases">
        <authorList>
            <person name="Sharma Rahul"/>
            <person name="Thines Marco"/>
        </authorList>
    </citation>
    <scope>NUCLEOTIDE SEQUENCE [LARGE SCALE GENOMIC DNA]</scope>
</reference>
<dbReference type="GeneID" id="36399584"/>
<organism evidence="2 3">
    <name type="scientific">Plasmopara halstedii</name>
    <name type="common">Downy mildew of sunflower</name>
    <dbReference type="NCBI Taxonomy" id="4781"/>
    <lineage>
        <taxon>Eukaryota</taxon>
        <taxon>Sar</taxon>
        <taxon>Stramenopiles</taxon>
        <taxon>Oomycota</taxon>
        <taxon>Peronosporomycetes</taxon>
        <taxon>Peronosporales</taxon>
        <taxon>Peronosporaceae</taxon>
        <taxon>Plasmopara</taxon>
    </lineage>
</organism>
<evidence type="ECO:0000313" key="2">
    <source>
        <dbReference type="EMBL" id="CEG37068.1"/>
    </source>
</evidence>
<dbReference type="EMBL" id="CCYD01000261">
    <property type="protein sequence ID" value="CEG37068.1"/>
    <property type="molecule type" value="Genomic_DNA"/>
</dbReference>
<dbReference type="RefSeq" id="XP_024573437.1">
    <property type="nucleotide sequence ID" value="XM_024722352.1"/>
</dbReference>
<keyword evidence="3" id="KW-1185">Reference proteome</keyword>
<feature type="compositionally biased region" description="Acidic residues" evidence="1">
    <location>
        <begin position="104"/>
        <end position="126"/>
    </location>
</feature>
<feature type="compositionally biased region" description="Basic and acidic residues" evidence="1">
    <location>
        <begin position="132"/>
        <end position="146"/>
    </location>
</feature>
<dbReference type="Proteomes" id="UP000054928">
    <property type="component" value="Unassembled WGS sequence"/>
</dbReference>
<name>A0A0P1A9Q8_PLAHL</name>
<dbReference type="OMA" id="GMATIVR"/>
<protein>
    <submittedName>
        <fullName evidence="2">Uncharacterized protein</fullName>
    </submittedName>
</protein>